<dbReference type="Pfam" id="PF17681">
    <property type="entry name" value="GCP_N_terminal"/>
    <property type="match status" value="1"/>
</dbReference>
<evidence type="ECO:0000256" key="2">
    <source>
        <dbReference type="ARBA" id="ARBA00010337"/>
    </source>
</evidence>
<dbReference type="PANTHER" id="PTHR21224">
    <property type="entry name" value="INTEGRATOR COMPLEX SUBUNIT 1"/>
    <property type="match status" value="1"/>
</dbReference>
<feature type="domain" description="Integrator complex subunit 1 INTS2-binding" evidence="13">
    <location>
        <begin position="2615"/>
        <end position="2772"/>
    </location>
</feature>
<dbReference type="Pfam" id="PF22927">
    <property type="entry name" value="INT1_R3"/>
    <property type="match status" value="1"/>
</dbReference>
<evidence type="ECO:0000256" key="5">
    <source>
        <dbReference type="ARBA" id="ARBA00023212"/>
    </source>
</evidence>
<organism evidence="14">
    <name type="scientific">Timema monikensis</name>
    <dbReference type="NCBI Taxonomy" id="170555"/>
    <lineage>
        <taxon>Eukaryota</taxon>
        <taxon>Metazoa</taxon>
        <taxon>Ecdysozoa</taxon>
        <taxon>Arthropoda</taxon>
        <taxon>Hexapoda</taxon>
        <taxon>Insecta</taxon>
        <taxon>Pterygota</taxon>
        <taxon>Neoptera</taxon>
        <taxon>Polyneoptera</taxon>
        <taxon>Phasmatodea</taxon>
        <taxon>Timematodea</taxon>
        <taxon>Timematoidea</taxon>
        <taxon>Timematidae</taxon>
        <taxon>Timema</taxon>
    </lineage>
</organism>
<dbReference type="Pfam" id="PF12432">
    <property type="entry name" value="INTS1_RP2B-bd"/>
    <property type="match status" value="2"/>
</dbReference>
<feature type="region of interest" description="Disordered" evidence="6">
    <location>
        <begin position="807"/>
        <end position="838"/>
    </location>
</feature>
<dbReference type="PANTHER" id="PTHR21224:SF1">
    <property type="entry name" value="INTEGRATOR COMPLEX SUBUNIT 1"/>
    <property type="match status" value="1"/>
</dbReference>
<evidence type="ECO:0008006" key="15">
    <source>
        <dbReference type="Google" id="ProtNLM"/>
    </source>
</evidence>
<evidence type="ECO:0000259" key="12">
    <source>
        <dbReference type="Pfam" id="PF22928"/>
    </source>
</evidence>
<feature type="domain" description="Integrator complex subunit 1 R4" evidence="12">
    <location>
        <begin position="3784"/>
        <end position="3877"/>
    </location>
</feature>
<comment type="similarity">
    <text evidence="2">Belongs to the TUBGCP family.</text>
</comment>
<dbReference type="Pfam" id="PF22928">
    <property type="entry name" value="INTS1_R4"/>
    <property type="match status" value="1"/>
</dbReference>
<evidence type="ECO:0000259" key="9">
    <source>
        <dbReference type="Pfam" id="PF17681"/>
    </source>
</evidence>
<dbReference type="Gene3D" id="1.20.120.1900">
    <property type="entry name" value="Gamma-tubulin complex, C-terminal domain"/>
    <property type="match status" value="1"/>
</dbReference>
<protein>
    <recommendedName>
        <fullName evidence="15">Gamma-tubulin complex component 6</fullName>
    </recommendedName>
</protein>
<accession>A0A7R9HK16</accession>
<evidence type="ECO:0000256" key="1">
    <source>
        <dbReference type="ARBA" id="ARBA00004245"/>
    </source>
</evidence>
<dbReference type="InterPro" id="IPR038902">
    <property type="entry name" value="INTS1"/>
</dbReference>
<feature type="compositionally biased region" description="Polar residues" evidence="6">
    <location>
        <begin position="1251"/>
        <end position="1264"/>
    </location>
</feature>
<feature type="region of interest" description="Disordered" evidence="6">
    <location>
        <begin position="354"/>
        <end position="378"/>
    </location>
</feature>
<dbReference type="InterPro" id="IPR053966">
    <property type="entry name" value="INTS1_INTS2-bd"/>
</dbReference>
<dbReference type="GO" id="GO:0032039">
    <property type="term" value="C:integrator complex"/>
    <property type="evidence" value="ECO:0007669"/>
    <property type="project" value="InterPro"/>
</dbReference>
<evidence type="ECO:0000256" key="6">
    <source>
        <dbReference type="SAM" id="MobiDB-lite"/>
    </source>
</evidence>
<feature type="domain" description="Integrator complex subunit 1 RPB2-binding" evidence="8">
    <location>
        <begin position="2076"/>
        <end position="2126"/>
    </location>
</feature>
<feature type="domain" description="Gamma tubulin complex component protein N-terminal" evidence="9">
    <location>
        <begin position="462"/>
        <end position="771"/>
    </location>
</feature>
<sequence>MKIIYSQEQSEERLLNQQKNQPSRWCIKLGMGIEASVSSGLLLKPAMPEESVYNLVTKLCEILIDLNGLQKDCRPDLVQKLRIKSFEILLKKCSEQPSSDQCTNSLSTELNCQTNVCSGAVTDKESVVLRLCSESLVLHFCGSLSRSKKLRECVDRILEDATVKDPLFQPAVWFLLAYTKINTWIPPNIHSVFKYQHFEPRDSYQTVRPYSEYPPSVFDPTSLIKDMRRPRKYAGYQFIPILGGFPFTSEPGVDLPVLGRFISSNTRYSGLEDPSIPVITGDWRILPFQLLLGIRGSFHSSYYKSSEDPSIPVTSGDRRILSFQLPPKSNQPSDSIYFTLPELKAPRYLQVPKPATTPLDQMGDEGYGTPSPENSDADSVCSAECIEEEDIWEQALHAKNLPQLRTWEALGQLNPRPEPPFLSESGPPGVKALLGAETLECMYHNTAMLPQVVVYLNMEELIRDLKYLILGIQSHTFPYNQEKDCFEMLPGICIEGLRPDTLRKFCDNFLTSGTYCRKLSALAETRHSRHGLIYQALCESVRQYLLFYHHAVMRLPSGSSLLGLWRDYQCYHLQMLGLAQVLLEVVGTPGPLLSRLYHNLSHGVREDITCVLYFVVRACCRVYFRFLEKWIYEGDCVDEYGEFFVRTGSIDASSQSRHYWSKGFKMVEGLVPTFLHGLEAAIFDCGKTLRLLKLCSPKDPLCLLLERDHPRLDCYLTEDQLKDLSARCRKYQARALAACGPPTSPAQLFEKSSHHESQLHQLVLQAHQSRMAVLRAERSALAVATAQAKHRQLAELQGQMAAVAARREEERQKQKDEDVRTMEEARRHEEQEDRMKEEERQKLIQYYDDLTELVEQRKAHAEMRKQMYQQRITNSLIVSNKAVGTVNAELDNNNQYQTFNLCNLARSSSEEGTCITDSLDNPVITTPNGNTLVEDVNSNSLIGPRGTPTTIHNNHVNNPDAKDRDVDLIYHQLVPTDECLNLNSDPNRNILDTNTIGTVIRNVPTKLDLNSFSLLNLETNATPLKISRSNDSHKMKYNAPQEELVITNNPKVCLKGDMAERLADAKLDHIETELEKNRRRVLHGDFNIITGASKTLSLTTFDSTKLSTENTLKSLTKNDASNKLSTHDGLNLDVFQSCVDFGESLPDLPCANSDSEYYLAPSVITPKEDAMKETCLVSCKWSELDDDGSETSLSTHSNMIDGAMNDFSTPCENLYMSSSFGNKLLMKTSSQLVTRDEGKDLKLLSAENDVDQQPNKSATSLSNTGNVPSCSVEQSFSYSCMNFRELPLVTDILDKVVTRKCDTADYHNLDISFIQSALYKSVAMPLGFQMKLVNSQILRHFLVEQNFLSHLDSLRSYFFLLDGEFARNVTRELFELMSKAVRPADILNFTALNSVLSRALSATGGSGQRNDSRLSFGVHFIPDYFQHSSPDVLSCLSLRYRVSYPLNILITEEALKRYDAVFAFLLKLRRISWVLEEDFHWLKRPTEPWVQLWRHEMTHFVYATQNYVTSVALQSSWSEFQRDLKGALTLEDLYRTHACSLVLKFHGHLHNQVAPSIDKLAKIHDSFVSLVHFVYRCAAKMASSGYQPHLYELLVILNMNGHYANEESQLSVSTKETMGLLSSMASLVLTADGFQKLPDQIMYRYAEPYDLAAVTSDSQHSGIYLNDSCELSVSTKEAMGLLYTPHKRHITRIRKVKTQRRSAWWLFVMERGKTVQGRGGKTKTPQYPTDLYVLGPKSSRIDAVEPKRSAVVHGKAGASHALGSSERKRETVALPPIIPPKKAKVVGTSLLGHVGPAVGSSGGIESWEMVALQCEPADLVPSVKDAFDLDDIDRVVGLLCGAVRVLRLQRGKPDSILYLGLTYLCRVLPSLYSKEYVSQALCSLLRRDISHNFKSKGNPLVAVLAANLLLRGFQEKNTWPDSFIKLYVEDSLGERVWVDHEECSGFVNNILTAINSRTPPRSMLQPEMVGLSACPSPSTATPDDENQAPGDLGLPADIAFKSDVPVVPRYVNMQDVVEQIVMEAVREQLNRRQPAESITRNFLRLLSTASGLAEVSLWSFTEVAGSPESRVKGKQRELISSHPDNLATLLKHTIYNELSNARNPNNMAMLSAMFQSAPDTAASLLADIFLELLMNREDYLRPLRILVREIVRVLRHDVNLSVLCRGLMEKKDNTPPFRDFEFKNISDTSLQLSDLRSLTLQERMFVSVVDLVTLCIFLAISPQVREASSLLARGDKREITSLHNFQMQVSMIQREAVWWLHETVPRIYRPTAPEFVHALHKVLFMEHLEQYYNKDGWPQESDRVVMHRLASEVPLLQNTLIRILVIGLSKDHPLPPPDTLELVDQLLKRAANLSSEGFPMIQAEKLEIIDLLFNLSTYHHPENIDLPQGLAVTNSYWKAWIMLLILSAHNPSTFGSVAWEKYPTLRVFMEMCITNHFSYPPPTMAAGDMVEEAKTKELQVASQEKQQILEFESYLAAASTKQTITEQTSLLLTQLITMDPTGPPRKPPQSILDQLRTLNASHRMGHLLCRSRHPDFLLDIIQRQGASQSMPWLADLVENSEGALSHLPVQCLCEFLLSSSSMLLQPERQNKRQQLLLHLQGVLTDPGQDPQAACEVLEYFLRRLSSTQTTSRQQAIKGLKLVLASVITEEEPMDVDTGESTAETSWLLNHLPRLPHFPAARPQVIVALRQAGQVENDPTLVSGYISFLAVHATHDSLNELTDLVLDMAQLIVERSSIVAAICPSVGNDTPSATNTQHALMLMFCSYLQKSVAHVHYNVKTRTLVLTLSAPLLDYLLSHLSGLAIHSARWNVPPPPCYEGWPKPGDCSGLARAWSRMLRLLMASILELFLCSDSDGLYYCSLERCGGLDLYRVHIWKWNIGYLKEEQAREPRREAYAWSESQDQILVTWCTGEECTMHILVVHAIIILLTFGPGQDPELFESLLEVWFPLDKEPPKAYLVDTSEEALLIPDWLKLKMIRSQVDRLVDAALIDLEPNQLVLFIQSFGIPVKSMSKLLQMLDLAVAASPLAVAEAVLDKGYMAQLVEVQHHRGATGGQLLVQVLQLEQSRLPDSSHHPSASPRQTLPQPTPGNLSGFRDRVTPETVRETLEKMFGEQAPDSSTQDSRTLQRLLAAEVQKKSKELPFTTAVVRCLEDKCNSEKADEFIALLVSRVEYSCPLLRLVTQHLVILMTTGFVGLTFLTFYWCWPICNRLQRFGYHVECLCLQSKQNAGEEATKAVRSVSRAVLSRPASAKSPLVAILKQFTQQAIKHKDLPKSKSSTIAVQDPLTVLSQEKSEKLERTGFCLLEQCLKQHSTEQLVEAMTTLLLADSTTSAPPERIGLLIDWLDSLELELIGSCPPLQMKLLFSKSPAKQSCRPYLLTLLVHRAGWATLHNCMEHLLETCNPEFDPSAVLDFLWSLTCNPKLWQGREKFTPKHHTPENVLQLTDTQLQVLVDYVLKEGCELEAVDTRESALEKMESRLSLLLHCLETDKEIGLVTRHLAHLVDTPDLDVSMAQHFLVQLYLHIPGVKHHLKDGEADKLVLSTCLTEWSRSSLDNMSHTVLTALTATSQSKDWTRRSQEYELMARKMAATHPLLVLRQLSMLAASLRGRSHLDMTVLRSRSHLALFQQVMGILELLQPHIFLPEHTTGLEDTVQCYFSLFQCHSSMKDLIPLLNRLVALLQAFISHDAHRALKFLHKYARLLNFLPIHHGPSPYSLTYNDTLSVSDLVARHPNLPSLRGLLSGISLPRTDEEEGEMLMAVAAPPPTESLPHYGPLRATLMKIQGDDVLAALQELDHLSSRKPSVLDSFVESISQLLLSPSGLVRSLAHILLARHFRHSPAAVATGPGLAAYLRCLDSDQADILNNALDRLPEIVLCAQEHALPLLEKAYSLGVRSSIVIGTHDDDFYSNPNLPITVNPVRHSDVQHCATTGAAPPQCKLPLTTVSNFVTCLDTCTLRILAVCRADENWIGANAQARIATIYKNMFFIRSVMGDP</sequence>
<feature type="domain" description="Gamma tubulin complex component C-terminal" evidence="7">
    <location>
        <begin position="1348"/>
        <end position="1538"/>
    </location>
</feature>
<feature type="region of interest" description="Disordered" evidence="6">
    <location>
        <begin position="3068"/>
        <end position="3097"/>
    </location>
</feature>
<feature type="domain" description="Integrator complex subunit 1 INTS2-binding" evidence="13">
    <location>
        <begin position="2881"/>
        <end position="3055"/>
    </location>
</feature>
<proteinExistence type="inferred from homology"/>
<dbReference type="Pfam" id="PF19340">
    <property type="entry name" value="GCP6_N"/>
    <property type="match status" value="1"/>
</dbReference>
<evidence type="ECO:0000259" key="11">
    <source>
        <dbReference type="Pfam" id="PF22927"/>
    </source>
</evidence>
<dbReference type="InterPro" id="IPR041470">
    <property type="entry name" value="GCP_N"/>
</dbReference>
<dbReference type="InterPro" id="IPR053965">
    <property type="entry name" value="INTS1_R4"/>
</dbReference>
<evidence type="ECO:0000259" key="13">
    <source>
        <dbReference type="Pfam" id="PF22929"/>
    </source>
</evidence>
<dbReference type="Pfam" id="PF22929">
    <property type="entry name" value="INTS1_INTS2-bd"/>
    <property type="match status" value="2"/>
</dbReference>
<evidence type="ECO:0000259" key="8">
    <source>
        <dbReference type="Pfam" id="PF12432"/>
    </source>
</evidence>
<keyword evidence="3" id="KW-0963">Cytoplasm</keyword>
<dbReference type="GO" id="GO:0005874">
    <property type="term" value="C:microtubule"/>
    <property type="evidence" value="ECO:0007669"/>
    <property type="project" value="UniProtKB-KW"/>
</dbReference>
<dbReference type="InterPro" id="IPR045818">
    <property type="entry name" value="GCP6_N"/>
</dbReference>
<name>A0A7R9HK16_9NEOP</name>
<comment type="subcellular location">
    <subcellularLocation>
        <location evidence="1">Cytoplasm</location>
        <location evidence="1">Cytoskeleton</location>
    </subcellularLocation>
</comment>
<dbReference type="GO" id="GO:0034474">
    <property type="term" value="P:U2 snRNA 3'-end processing"/>
    <property type="evidence" value="ECO:0007669"/>
    <property type="project" value="InterPro"/>
</dbReference>
<evidence type="ECO:0000256" key="4">
    <source>
        <dbReference type="ARBA" id="ARBA00022701"/>
    </source>
</evidence>
<feature type="domain" description="Integrator complex subunit 1 RPB2-binding" evidence="8">
    <location>
        <begin position="2016"/>
        <end position="2059"/>
    </location>
</feature>
<dbReference type="InterPro" id="IPR053964">
    <property type="entry name" value="INT1_R3"/>
</dbReference>
<evidence type="ECO:0000259" key="10">
    <source>
        <dbReference type="Pfam" id="PF19340"/>
    </source>
</evidence>
<feature type="region of interest" description="Disordered" evidence="6">
    <location>
        <begin position="1245"/>
        <end position="1264"/>
    </location>
</feature>
<keyword evidence="5" id="KW-0206">Cytoskeleton</keyword>
<dbReference type="InterPro" id="IPR022145">
    <property type="entry name" value="INTS1_RPB2-bd"/>
</dbReference>
<dbReference type="InterPro" id="IPR042241">
    <property type="entry name" value="GCP_C_sf"/>
</dbReference>
<reference evidence="14" key="1">
    <citation type="submission" date="2020-11" db="EMBL/GenBank/DDBJ databases">
        <authorList>
            <person name="Tran Van P."/>
        </authorList>
    </citation>
    <scope>NUCLEOTIDE SEQUENCE</scope>
</reference>
<dbReference type="Pfam" id="PF04130">
    <property type="entry name" value="GCP_C_terminal"/>
    <property type="match status" value="1"/>
</dbReference>
<dbReference type="InterPro" id="IPR040457">
    <property type="entry name" value="GCP_C"/>
</dbReference>
<evidence type="ECO:0000313" key="14">
    <source>
        <dbReference type="EMBL" id="CAD7425269.1"/>
    </source>
</evidence>
<evidence type="ECO:0000259" key="7">
    <source>
        <dbReference type="Pfam" id="PF04130"/>
    </source>
</evidence>
<dbReference type="GO" id="GO:0043015">
    <property type="term" value="F:gamma-tubulin binding"/>
    <property type="evidence" value="ECO:0007669"/>
    <property type="project" value="InterPro"/>
</dbReference>
<feature type="domain" description="Gamma-tubulin complex component 6 N-terminal" evidence="10">
    <location>
        <begin position="358"/>
        <end position="428"/>
    </location>
</feature>
<keyword evidence="4" id="KW-0493">Microtubule</keyword>
<feature type="domain" description="Integrator complex subunit 1 R3" evidence="11">
    <location>
        <begin position="3554"/>
        <end position="3708"/>
    </location>
</feature>
<feature type="compositionally biased region" description="Polar residues" evidence="6">
    <location>
        <begin position="3074"/>
        <end position="3090"/>
    </location>
</feature>
<dbReference type="EMBL" id="OB792914">
    <property type="protein sequence ID" value="CAD7425269.1"/>
    <property type="molecule type" value="Genomic_DNA"/>
</dbReference>
<evidence type="ECO:0000256" key="3">
    <source>
        <dbReference type="ARBA" id="ARBA00022490"/>
    </source>
</evidence>
<gene>
    <name evidence="14" type="ORF">TMSB3V08_LOCUS2185</name>
</gene>